<dbReference type="EMBL" id="AFNW01000646">
    <property type="protein sequence ID" value="EKJ67373.1"/>
    <property type="molecule type" value="Genomic_DNA"/>
</dbReference>
<dbReference type="KEGG" id="fpu:FPSE_12449"/>
<name>K3V6Q9_FUSPC</name>
<comment type="caution">
    <text evidence="1">The sequence shown here is derived from an EMBL/GenBank/DDBJ whole genome shotgun (WGS) entry which is preliminary data.</text>
</comment>
<sequence>YINRKRDNNKLVLKTFKGKLGGLIRSFFIARKVLKAYKVKLPL</sequence>
<accession>K3V6Q9</accession>
<reference evidence="1 2" key="1">
    <citation type="journal article" date="2012" name="PLoS Pathog.">
        <title>Comparative pathogenomics reveals horizontally acquired novel virulence genes in fungi infecting cereal hosts.</title>
        <authorList>
            <person name="Gardiner D.M."/>
            <person name="McDonald M.C."/>
            <person name="Covarelli L."/>
            <person name="Solomon P.S."/>
            <person name="Rusu A.G."/>
            <person name="Marshall M."/>
            <person name="Kazan K."/>
            <person name="Chakraborty S."/>
            <person name="McDonald B.A."/>
            <person name="Manners J.M."/>
        </authorList>
    </citation>
    <scope>NUCLEOTIDE SEQUENCE [LARGE SCALE GENOMIC DNA]</scope>
    <source>
        <strain evidence="1 2">CS3096</strain>
    </source>
</reference>
<dbReference type="HOGENOM" id="CLU_3244815_0_0_1"/>
<evidence type="ECO:0000313" key="2">
    <source>
        <dbReference type="Proteomes" id="UP000007978"/>
    </source>
</evidence>
<protein>
    <submittedName>
        <fullName evidence="1">Uncharacterized protein</fullName>
    </submittedName>
</protein>
<organism evidence="1 2">
    <name type="scientific">Fusarium pseudograminearum (strain CS3096)</name>
    <name type="common">Wheat and barley crown-rot fungus</name>
    <dbReference type="NCBI Taxonomy" id="1028729"/>
    <lineage>
        <taxon>Eukaryota</taxon>
        <taxon>Fungi</taxon>
        <taxon>Dikarya</taxon>
        <taxon>Ascomycota</taxon>
        <taxon>Pezizomycotina</taxon>
        <taxon>Sordariomycetes</taxon>
        <taxon>Hypocreomycetidae</taxon>
        <taxon>Hypocreales</taxon>
        <taxon>Nectriaceae</taxon>
        <taxon>Fusarium</taxon>
    </lineage>
</organism>
<dbReference type="AlphaFoldDB" id="K3V6Q9"/>
<keyword evidence="2" id="KW-1185">Reference proteome</keyword>
<evidence type="ECO:0000313" key="1">
    <source>
        <dbReference type="EMBL" id="EKJ67373.1"/>
    </source>
</evidence>
<dbReference type="Proteomes" id="UP000007978">
    <property type="component" value="Chromosome 4"/>
</dbReference>
<dbReference type="GeneID" id="20371066"/>
<gene>
    <name evidence="1" type="ORF">FPSE_12449</name>
</gene>
<feature type="non-terminal residue" evidence="1">
    <location>
        <position position="1"/>
    </location>
</feature>
<dbReference type="RefSeq" id="XP_009263841.1">
    <property type="nucleotide sequence ID" value="XM_009265566.1"/>
</dbReference>
<proteinExistence type="predicted"/>